<comment type="catalytic activity">
    <reaction evidence="4">
        <text>dTTP + H2O = dTMP + diphosphate + H(+)</text>
        <dbReference type="Rhea" id="RHEA:28534"/>
        <dbReference type="ChEBI" id="CHEBI:15377"/>
        <dbReference type="ChEBI" id="CHEBI:15378"/>
        <dbReference type="ChEBI" id="CHEBI:33019"/>
        <dbReference type="ChEBI" id="CHEBI:37568"/>
        <dbReference type="ChEBI" id="CHEBI:63528"/>
        <dbReference type="EC" id="3.6.1.9"/>
    </reaction>
</comment>
<evidence type="ECO:0000256" key="2">
    <source>
        <dbReference type="ARBA" id="ARBA00022801"/>
    </source>
</evidence>
<keyword evidence="2 4" id="KW-0378">Hydrolase</keyword>
<evidence type="ECO:0000256" key="3">
    <source>
        <dbReference type="ARBA" id="ARBA00023080"/>
    </source>
</evidence>
<dbReference type="InterPro" id="IPR003697">
    <property type="entry name" value="Maf-like"/>
</dbReference>
<dbReference type="NCBIfam" id="TIGR00172">
    <property type="entry name" value="maf"/>
    <property type="match status" value="1"/>
</dbReference>
<comment type="similarity">
    <text evidence="4">Belongs to the Maf family. YhdE subfamily.</text>
</comment>
<name>A0A7C5DHH5_9CHLB</name>
<dbReference type="AlphaFoldDB" id="A0A7C5DHH5"/>
<feature type="active site" description="Proton acceptor" evidence="4">
    <location>
        <position position="76"/>
    </location>
</feature>
<dbReference type="EC" id="3.6.1.9" evidence="4"/>
<dbReference type="GO" id="GO:0009117">
    <property type="term" value="P:nucleotide metabolic process"/>
    <property type="evidence" value="ECO:0007669"/>
    <property type="project" value="UniProtKB-KW"/>
</dbReference>
<organism evidence="5">
    <name type="scientific">Chlorobaculum parvum</name>
    <dbReference type="NCBI Taxonomy" id="274539"/>
    <lineage>
        <taxon>Bacteria</taxon>
        <taxon>Pseudomonadati</taxon>
        <taxon>Chlorobiota</taxon>
        <taxon>Chlorobiia</taxon>
        <taxon>Chlorobiales</taxon>
        <taxon>Chlorobiaceae</taxon>
        <taxon>Chlorobaculum</taxon>
    </lineage>
</organism>
<dbReference type="PANTHER" id="PTHR43213">
    <property type="entry name" value="BIFUNCTIONAL DTTP/UTP PYROPHOSPHATASE/METHYLTRANSFERASE PROTEIN-RELATED"/>
    <property type="match status" value="1"/>
</dbReference>
<dbReference type="Pfam" id="PF02545">
    <property type="entry name" value="Maf"/>
    <property type="match status" value="1"/>
</dbReference>
<reference evidence="5" key="1">
    <citation type="journal article" date="2020" name="mSystems">
        <title>Genome- and Community-Level Interaction Insights into Carbon Utilization and Element Cycling Functions of Hydrothermarchaeota in Hydrothermal Sediment.</title>
        <authorList>
            <person name="Zhou Z."/>
            <person name="Liu Y."/>
            <person name="Xu W."/>
            <person name="Pan J."/>
            <person name="Luo Z.H."/>
            <person name="Li M."/>
        </authorList>
    </citation>
    <scope>NUCLEOTIDE SEQUENCE [LARGE SCALE GENOMIC DNA]</scope>
    <source>
        <strain evidence="5">HyVt-633</strain>
    </source>
</reference>
<proteinExistence type="inferred from homology"/>
<protein>
    <recommendedName>
        <fullName evidence="4">dTTP/UTP pyrophosphatase</fullName>
        <shortName evidence="4">dTTPase/UTPase</shortName>
        <ecNumber evidence="4">3.6.1.9</ecNumber>
    </recommendedName>
    <alternativeName>
        <fullName evidence="4">Nucleoside triphosphate pyrophosphatase</fullName>
    </alternativeName>
    <alternativeName>
        <fullName evidence="4">Nucleotide pyrophosphatase</fullName>
        <shortName evidence="4">Nucleotide PPase</shortName>
    </alternativeName>
</protein>
<comment type="caution">
    <text evidence="4">Lacks conserved residue(s) required for the propagation of feature annotation.</text>
</comment>
<dbReference type="InterPro" id="IPR029001">
    <property type="entry name" value="ITPase-like_fam"/>
</dbReference>
<evidence type="ECO:0000256" key="1">
    <source>
        <dbReference type="ARBA" id="ARBA00001968"/>
    </source>
</evidence>
<comment type="catalytic activity">
    <reaction evidence="4">
        <text>UTP + H2O = UMP + diphosphate + H(+)</text>
        <dbReference type="Rhea" id="RHEA:29395"/>
        <dbReference type="ChEBI" id="CHEBI:15377"/>
        <dbReference type="ChEBI" id="CHEBI:15378"/>
        <dbReference type="ChEBI" id="CHEBI:33019"/>
        <dbReference type="ChEBI" id="CHEBI:46398"/>
        <dbReference type="ChEBI" id="CHEBI:57865"/>
        <dbReference type="EC" id="3.6.1.9"/>
    </reaction>
</comment>
<feature type="site" description="Important for substrate specificity" evidence="4">
    <location>
        <position position="15"/>
    </location>
</feature>
<dbReference type="Proteomes" id="UP000886058">
    <property type="component" value="Unassembled WGS sequence"/>
</dbReference>
<dbReference type="GO" id="GO:0005737">
    <property type="term" value="C:cytoplasm"/>
    <property type="evidence" value="ECO:0007669"/>
    <property type="project" value="UniProtKB-SubCell"/>
</dbReference>
<evidence type="ECO:0000313" key="5">
    <source>
        <dbReference type="EMBL" id="HHE32650.1"/>
    </source>
</evidence>
<dbReference type="Gene3D" id="3.90.950.10">
    <property type="match status" value="1"/>
</dbReference>
<comment type="cofactor">
    <cofactor evidence="1 4">
        <name>a divalent metal cation</name>
        <dbReference type="ChEBI" id="CHEBI:60240"/>
    </cofactor>
</comment>
<accession>A0A7C5DHH5</accession>
<sequence length="199" mass="21736">MTVRRKLILASQSPRRKELLTMTGIPFETASVEIEETFDPALSVEENVMEISKQKAEAVVQTLPEVEAKAVVLGSDTTVVLDGKALGKPGDFDHAFEMLSALQGRSHEVLTGFCILHGDEAIANYARTVVEIGVMTPGEITRYVEVMKPFDKAGSYGIQDPLLACFVTRIDGCYYNVVGLPVSKVYAALKPLFPLDADR</sequence>
<comment type="function">
    <text evidence="4">Nucleoside triphosphate pyrophosphatase that hydrolyzes dTTP and UTP. May have a dual role in cell division arrest and in preventing the incorporation of modified nucleotides into cellular nucleic acids.</text>
</comment>
<keyword evidence="4" id="KW-0963">Cytoplasm</keyword>
<keyword evidence="3 4" id="KW-0546">Nucleotide metabolism</keyword>
<dbReference type="HAMAP" id="MF_00528">
    <property type="entry name" value="Maf"/>
    <property type="match status" value="1"/>
</dbReference>
<comment type="subcellular location">
    <subcellularLocation>
        <location evidence="4">Cytoplasm</location>
    </subcellularLocation>
</comment>
<feature type="site" description="Important for substrate specificity" evidence="4">
    <location>
        <position position="77"/>
    </location>
</feature>
<dbReference type="CDD" id="cd00555">
    <property type="entry name" value="Maf"/>
    <property type="match status" value="1"/>
</dbReference>
<dbReference type="SUPFAM" id="SSF52972">
    <property type="entry name" value="ITPase-like"/>
    <property type="match status" value="1"/>
</dbReference>
<dbReference type="GO" id="GO:0047429">
    <property type="term" value="F:nucleoside triphosphate diphosphatase activity"/>
    <property type="evidence" value="ECO:0007669"/>
    <property type="project" value="UniProtKB-EC"/>
</dbReference>
<gene>
    <name evidence="5" type="primary">maf</name>
    <name evidence="5" type="ORF">ENL07_08560</name>
</gene>
<dbReference type="PANTHER" id="PTHR43213:SF5">
    <property type="entry name" value="BIFUNCTIONAL DTTP_UTP PYROPHOSPHATASE_METHYLTRANSFERASE PROTEIN-RELATED"/>
    <property type="match status" value="1"/>
</dbReference>
<dbReference type="EMBL" id="DRSQ01000178">
    <property type="protein sequence ID" value="HHE32650.1"/>
    <property type="molecule type" value="Genomic_DNA"/>
</dbReference>
<comment type="caution">
    <text evidence="5">The sequence shown here is derived from an EMBL/GenBank/DDBJ whole genome shotgun (WGS) entry which is preliminary data.</text>
</comment>
<dbReference type="PIRSF" id="PIRSF006305">
    <property type="entry name" value="Maf"/>
    <property type="match status" value="1"/>
</dbReference>
<evidence type="ECO:0000256" key="4">
    <source>
        <dbReference type="HAMAP-Rule" id="MF_00528"/>
    </source>
</evidence>
<feature type="site" description="Important for substrate specificity" evidence="4">
    <location>
        <position position="159"/>
    </location>
</feature>